<proteinExistence type="predicted"/>
<keyword evidence="3" id="KW-1185">Reference proteome</keyword>
<name>A0ABT0U3F7_9BACT</name>
<evidence type="ECO:0000313" key="2">
    <source>
        <dbReference type="EMBL" id="MCM2371431.1"/>
    </source>
</evidence>
<protein>
    <submittedName>
        <fullName evidence="2">Uncharacterized protein</fullName>
    </submittedName>
</protein>
<sequence length="151" mass="17092">MSQTQQTTEASSEWNTEPWSRLKESIHSRWPHISEQDLHSVPRNRDEIEKFLGEFTQASDEEIQSVVREHAPAPTILDQVGHVGEQISEQVTPPIQSAVDRVRYEVDEHPGTITGLAFVSGLALGALVTAAYMRARPQPPAYRQLLPERWQ</sequence>
<keyword evidence="1" id="KW-1133">Transmembrane helix</keyword>
<dbReference type="Proteomes" id="UP001202961">
    <property type="component" value="Unassembled WGS sequence"/>
</dbReference>
<reference evidence="2 3" key="1">
    <citation type="journal article" date="2022" name="Syst. Appl. Microbiol.">
        <title>Rhodopirellula aestuarii sp. nov., a novel member of the genus Rhodopirellula isolated from brackish sediments collected in the Tagus River estuary, Portugal.</title>
        <authorList>
            <person name="Vitorino I.R."/>
            <person name="Klimek D."/>
            <person name="Calusinska M."/>
            <person name="Lobo-da-Cunha A."/>
            <person name="Vasconcelos V."/>
            <person name="Lage O.M."/>
        </authorList>
    </citation>
    <scope>NUCLEOTIDE SEQUENCE [LARGE SCALE GENOMIC DNA]</scope>
    <source>
        <strain evidence="2 3">ICT_H3.1</strain>
    </source>
</reference>
<comment type="caution">
    <text evidence="2">The sequence shown here is derived from an EMBL/GenBank/DDBJ whole genome shotgun (WGS) entry which is preliminary data.</text>
</comment>
<dbReference type="RefSeq" id="WP_250929062.1">
    <property type="nucleotide sequence ID" value="NZ_JAMQBK010000031.1"/>
</dbReference>
<keyword evidence="1" id="KW-0472">Membrane</keyword>
<keyword evidence="1" id="KW-0812">Transmembrane</keyword>
<gene>
    <name evidence="2" type="ORF">NB063_12530</name>
</gene>
<accession>A0ABT0U3F7</accession>
<evidence type="ECO:0000256" key="1">
    <source>
        <dbReference type="SAM" id="Phobius"/>
    </source>
</evidence>
<feature type="transmembrane region" description="Helical" evidence="1">
    <location>
        <begin position="113"/>
        <end position="133"/>
    </location>
</feature>
<evidence type="ECO:0000313" key="3">
    <source>
        <dbReference type="Proteomes" id="UP001202961"/>
    </source>
</evidence>
<organism evidence="2 3">
    <name type="scientific">Aporhodopirellula aestuarii</name>
    <dbReference type="NCBI Taxonomy" id="2950107"/>
    <lineage>
        <taxon>Bacteria</taxon>
        <taxon>Pseudomonadati</taxon>
        <taxon>Planctomycetota</taxon>
        <taxon>Planctomycetia</taxon>
        <taxon>Pirellulales</taxon>
        <taxon>Pirellulaceae</taxon>
        <taxon>Aporhodopirellula</taxon>
    </lineage>
</organism>
<dbReference type="EMBL" id="JAMQBK010000031">
    <property type="protein sequence ID" value="MCM2371431.1"/>
    <property type="molecule type" value="Genomic_DNA"/>
</dbReference>